<feature type="compositionally biased region" description="Basic and acidic residues" evidence="1">
    <location>
        <begin position="85"/>
        <end position="97"/>
    </location>
</feature>
<name>A0A3G9IS54_9BACL</name>
<accession>A0A3G9IS54</accession>
<keyword evidence="4" id="KW-1185">Reference proteome</keyword>
<keyword evidence="2" id="KW-0472">Membrane</keyword>
<dbReference type="AlphaFoldDB" id="A0A3G9IS54"/>
<reference evidence="3 4" key="1">
    <citation type="submission" date="2018-11" db="EMBL/GenBank/DDBJ databases">
        <title>Complete genome sequence of Paenibacillus baekrokdamisoli strain KCTC 33723.</title>
        <authorList>
            <person name="Kang S.W."/>
            <person name="Lee K.C."/>
            <person name="Kim K.K."/>
            <person name="Kim J.S."/>
            <person name="Kim D.S."/>
            <person name="Ko S.H."/>
            <person name="Yang S.H."/>
            <person name="Lee J.S."/>
        </authorList>
    </citation>
    <scope>NUCLEOTIDE SEQUENCE [LARGE SCALE GENOMIC DNA]</scope>
    <source>
        <strain evidence="3 4">KCTC 33723</strain>
    </source>
</reference>
<proteinExistence type="predicted"/>
<feature type="region of interest" description="Disordered" evidence="1">
    <location>
        <begin position="50"/>
        <end position="97"/>
    </location>
</feature>
<dbReference type="KEGG" id="pbk:Back11_24770"/>
<evidence type="ECO:0000313" key="4">
    <source>
        <dbReference type="Proteomes" id="UP000275368"/>
    </source>
</evidence>
<evidence type="ECO:0000256" key="1">
    <source>
        <dbReference type="SAM" id="MobiDB-lite"/>
    </source>
</evidence>
<evidence type="ECO:0000313" key="3">
    <source>
        <dbReference type="EMBL" id="BBH21132.1"/>
    </source>
</evidence>
<dbReference type="RefSeq" id="WP_232016374.1">
    <property type="nucleotide sequence ID" value="NZ_AP019308.1"/>
</dbReference>
<feature type="compositionally biased region" description="Basic residues" evidence="1">
    <location>
        <begin position="54"/>
        <end position="63"/>
    </location>
</feature>
<protein>
    <submittedName>
        <fullName evidence="3">Uncharacterized protein</fullName>
    </submittedName>
</protein>
<feature type="transmembrane region" description="Helical" evidence="2">
    <location>
        <begin position="29"/>
        <end position="45"/>
    </location>
</feature>
<gene>
    <name evidence="3" type="ORF">Back11_24770</name>
</gene>
<sequence length="97" mass="10847">MPRKVSPLLLVILLLVGAGLVSQMLANPTQMIIPVVIFGAIYLLYKFPPGGARTRTKPRNKPINRKEAQTTKPKSRKNIPFRVIEGGKDDDNLPKYH</sequence>
<dbReference type="EMBL" id="AP019308">
    <property type="protein sequence ID" value="BBH21132.1"/>
    <property type="molecule type" value="Genomic_DNA"/>
</dbReference>
<keyword evidence="2" id="KW-0812">Transmembrane</keyword>
<keyword evidence="2" id="KW-1133">Transmembrane helix</keyword>
<evidence type="ECO:0000256" key="2">
    <source>
        <dbReference type="SAM" id="Phobius"/>
    </source>
</evidence>
<dbReference type="Proteomes" id="UP000275368">
    <property type="component" value="Chromosome"/>
</dbReference>
<organism evidence="3 4">
    <name type="scientific">Paenibacillus baekrokdamisoli</name>
    <dbReference type="NCBI Taxonomy" id="1712516"/>
    <lineage>
        <taxon>Bacteria</taxon>
        <taxon>Bacillati</taxon>
        <taxon>Bacillota</taxon>
        <taxon>Bacilli</taxon>
        <taxon>Bacillales</taxon>
        <taxon>Paenibacillaceae</taxon>
        <taxon>Paenibacillus</taxon>
    </lineage>
</organism>